<dbReference type="PANTHER" id="PTHR10881:SF46">
    <property type="entry name" value="GOLGIN SUBFAMILY A MEMBER 2"/>
    <property type="match status" value="1"/>
</dbReference>
<dbReference type="PANTHER" id="PTHR10881">
    <property type="entry name" value="GOLGIN SUBFAMILY A MEMBER-RELATED"/>
    <property type="match status" value="1"/>
</dbReference>
<evidence type="ECO:0000313" key="4">
    <source>
        <dbReference type="EMBL" id="KAL2715043.1"/>
    </source>
</evidence>
<feature type="coiled-coil region" evidence="2">
    <location>
        <begin position="411"/>
        <end position="639"/>
    </location>
</feature>
<feature type="coiled-coil region" evidence="2">
    <location>
        <begin position="667"/>
        <end position="697"/>
    </location>
</feature>
<comment type="caution">
    <text evidence="4">The sequence shown here is derived from an EMBL/GenBank/DDBJ whole genome shotgun (WGS) entry which is preliminary data.</text>
</comment>
<protein>
    <submittedName>
        <fullName evidence="4">Golgin subfamily A member 2-like</fullName>
    </submittedName>
</protein>
<feature type="domain" description="Golgin subfamily A conserved" evidence="3">
    <location>
        <begin position="735"/>
        <end position="836"/>
    </location>
</feature>
<feature type="coiled-coil region" evidence="2">
    <location>
        <begin position="744"/>
        <end position="820"/>
    </location>
</feature>
<gene>
    <name evidence="4" type="ORF">V1478_014741</name>
</gene>
<dbReference type="Pfam" id="PF15070">
    <property type="entry name" value="GOLGA2L5"/>
    <property type="match status" value="1"/>
</dbReference>
<reference evidence="4 5" key="1">
    <citation type="journal article" date="2024" name="Ann. Entomol. Soc. Am.">
        <title>Genomic analyses of the southern and eastern yellowjacket wasps (Hymenoptera: Vespidae) reveal evolutionary signatures of social life.</title>
        <authorList>
            <person name="Catto M.A."/>
            <person name="Caine P.B."/>
            <person name="Orr S.E."/>
            <person name="Hunt B.G."/>
            <person name="Goodisman M.A.D."/>
        </authorList>
    </citation>
    <scope>NUCLEOTIDE SEQUENCE [LARGE SCALE GENOMIC DNA]</scope>
    <source>
        <strain evidence="4">233</strain>
        <tissue evidence="4">Head and thorax</tissue>
    </source>
</reference>
<dbReference type="AlphaFoldDB" id="A0ABD2A357"/>
<dbReference type="InterPro" id="IPR043976">
    <property type="entry name" value="GOLGA_cons_dom"/>
</dbReference>
<feature type="coiled-coil region" evidence="2">
    <location>
        <begin position="208"/>
        <end position="376"/>
    </location>
</feature>
<dbReference type="InterPro" id="IPR024858">
    <property type="entry name" value="GOLGA"/>
</dbReference>
<evidence type="ECO:0000259" key="3">
    <source>
        <dbReference type="Pfam" id="PF15070"/>
    </source>
</evidence>
<proteinExistence type="predicted"/>
<organism evidence="4 5">
    <name type="scientific">Vespula squamosa</name>
    <name type="common">Southern yellow jacket</name>
    <name type="synonym">Wasp</name>
    <dbReference type="NCBI Taxonomy" id="30214"/>
    <lineage>
        <taxon>Eukaryota</taxon>
        <taxon>Metazoa</taxon>
        <taxon>Ecdysozoa</taxon>
        <taxon>Arthropoda</taxon>
        <taxon>Hexapoda</taxon>
        <taxon>Insecta</taxon>
        <taxon>Pterygota</taxon>
        <taxon>Neoptera</taxon>
        <taxon>Endopterygota</taxon>
        <taxon>Hymenoptera</taxon>
        <taxon>Apocrita</taxon>
        <taxon>Aculeata</taxon>
        <taxon>Vespoidea</taxon>
        <taxon>Vespidae</taxon>
        <taxon>Vespinae</taxon>
        <taxon>Vespula</taxon>
    </lineage>
</organism>
<name>A0ABD2A357_VESSQ</name>
<sequence length="914" mass="105830">MNLSKTEKLIAARKKLKEFQQNKKIQIQDEPLKNENGIIKLLQQNETVETSSNINQLKSDHVPISDTLQNFTFPVDNKDSDVNIETINFVSINEDKISVKKTDIESSSKQVAGIEMTEVLSEKDNSQVQKQTISESSENSINYFCTDKDKSENNCTLSNISLNQHLQTKQLLQVENTKINESDENTDNNKWKMLDSDSHSQNQTVTCLQDQNQVVNQLQIQVKQYSNKISELQAALTAKDAEVEVKMMQETKQLKEQLQIHVQTTNILISEKAELTTTLNQNQATIKHQKEEIEELSKKLKCVQFRSSEFEKELNVTKNDAEEARKIAQQMKQDHEILYEKYSELKEEKDDLNLQVSELKQKLSVKNSELINLQQTVQEKAALLSLNELKIQQLTSTSQGIEMFENQHHNVTILEQQVAQMKEALRTMSEENDEASKQYQNYVRQLETQQETLVNELEHQKKLNSELEIREKSYIERLSDFEQQLQSEKEKVQELLPLQNHKHQTDTLIKEIDELTLEQERLHIIINEKETDIDILKKELQQLQNKENQSTDVPKLLQALESEQLGASRAVSQNQQLKQQLNEMHDAFILLANLTEKLQSERAIGRKLNAELNKLESEVEHLKNSLKEKEVSLSELEKENLQNAQIADQIHHYQAQSHYTHTLQQELQKALTTIDDLKSANEKLTEELNHKTEKEKNGVNESNMINEILENNKDNVDKNILNTREIKTISRSTITEPSHALEPIKKLEERFKETMEKLAELTDEKQRLEHLVLQLQSETETIGEYIALYQRQRCILQERAKEQNEAFRILIEQKNEKQEQLHKLKGLVTNLITKKSTITANMGPYTFDHKEENKDVITSENIKQNNSAVSETSNDETTSKILDLLTEIKDCKDKCILTSNFHPCPWCSGKLITV</sequence>
<accession>A0ABD2A357</accession>
<evidence type="ECO:0000256" key="2">
    <source>
        <dbReference type="SAM" id="Coils"/>
    </source>
</evidence>
<keyword evidence="1 2" id="KW-0175">Coiled coil</keyword>
<keyword evidence="5" id="KW-1185">Reference proteome</keyword>
<dbReference type="EMBL" id="JAUDFV010000155">
    <property type="protein sequence ID" value="KAL2715043.1"/>
    <property type="molecule type" value="Genomic_DNA"/>
</dbReference>
<dbReference type="Proteomes" id="UP001607302">
    <property type="component" value="Unassembled WGS sequence"/>
</dbReference>
<evidence type="ECO:0000256" key="1">
    <source>
        <dbReference type="ARBA" id="ARBA00023054"/>
    </source>
</evidence>
<evidence type="ECO:0000313" key="5">
    <source>
        <dbReference type="Proteomes" id="UP001607302"/>
    </source>
</evidence>